<dbReference type="NCBIfam" id="TIGR00100">
    <property type="entry name" value="hypA"/>
    <property type="match status" value="1"/>
</dbReference>
<evidence type="ECO:0000256" key="4">
    <source>
        <dbReference type="ARBA" id="ARBA00022833"/>
    </source>
</evidence>
<evidence type="ECO:0000256" key="1">
    <source>
        <dbReference type="ARBA" id="ARBA00010748"/>
    </source>
</evidence>
<dbReference type="InterPro" id="IPR020538">
    <property type="entry name" value="Hydgase_Ni_incorp_HypA/HybF_CS"/>
</dbReference>
<dbReference type="Proteomes" id="UP001559623">
    <property type="component" value="Unassembled WGS sequence"/>
</dbReference>
<organism evidence="6 7">
    <name type="scientific">Selenomonas sputigena</name>
    <dbReference type="NCBI Taxonomy" id="69823"/>
    <lineage>
        <taxon>Bacteria</taxon>
        <taxon>Bacillati</taxon>
        <taxon>Bacillota</taxon>
        <taxon>Negativicutes</taxon>
        <taxon>Selenomonadales</taxon>
        <taxon>Selenomonadaceae</taxon>
        <taxon>Selenomonas</taxon>
    </lineage>
</organism>
<gene>
    <name evidence="5 6" type="primary">hypA</name>
    <name evidence="6" type="ORF">QCO44_09865</name>
</gene>
<evidence type="ECO:0000256" key="3">
    <source>
        <dbReference type="ARBA" id="ARBA00022723"/>
    </source>
</evidence>
<name>A0ABV3X8W3_9FIRM</name>
<dbReference type="Pfam" id="PF01155">
    <property type="entry name" value="HypA"/>
    <property type="match status" value="1"/>
</dbReference>
<comment type="function">
    <text evidence="5">Involved in the maturation of [NiFe] hydrogenases. Required for nickel insertion into the metal center of the hydrogenase.</text>
</comment>
<dbReference type="InterPro" id="IPR000688">
    <property type="entry name" value="HypA/HybF"/>
</dbReference>
<sequence>MHEMAIAESILDIALQTAKENGARRIGRIRLLLGEMAGVETESLRFCFAAVTQGTIAEGAELAIKAVPLVGRCTACGKEQHVERYAFLCPVCKSGALEILSGRELKVESLEVD</sequence>
<evidence type="ECO:0000313" key="7">
    <source>
        <dbReference type="Proteomes" id="UP001559623"/>
    </source>
</evidence>
<feature type="binding site" evidence="5">
    <location>
        <position position="92"/>
    </location>
    <ligand>
        <name>Zn(2+)</name>
        <dbReference type="ChEBI" id="CHEBI:29105"/>
    </ligand>
</feature>
<dbReference type="EMBL" id="JARVLH010000006">
    <property type="protein sequence ID" value="MEX5285928.1"/>
    <property type="molecule type" value="Genomic_DNA"/>
</dbReference>
<comment type="similarity">
    <text evidence="1 5">Belongs to the HypA/HybF family.</text>
</comment>
<reference evidence="6 7" key="1">
    <citation type="submission" date="2023-04" db="EMBL/GenBank/DDBJ databases">
        <title>Genome Sequence of Selenomonas sputigena ATCC 33150.</title>
        <authorList>
            <person name="Miller D.P."/>
            <person name="Anvari S."/>
            <person name="Polson S.W."/>
            <person name="Macdonald M."/>
            <person name="Mcdowell J.V."/>
        </authorList>
    </citation>
    <scope>NUCLEOTIDE SEQUENCE [LARGE SCALE GENOMIC DNA]</scope>
    <source>
        <strain evidence="6 7">ATCC 33150</strain>
    </source>
</reference>
<keyword evidence="2 5" id="KW-0533">Nickel</keyword>
<proteinExistence type="inferred from homology"/>
<keyword evidence="7" id="KW-1185">Reference proteome</keyword>
<evidence type="ECO:0000313" key="6">
    <source>
        <dbReference type="EMBL" id="MEX5285928.1"/>
    </source>
</evidence>
<feature type="binding site" evidence="5">
    <location>
        <position position="73"/>
    </location>
    <ligand>
        <name>Zn(2+)</name>
        <dbReference type="ChEBI" id="CHEBI:29105"/>
    </ligand>
</feature>
<comment type="caution">
    <text evidence="6">The sequence shown here is derived from an EMBL/GenBank/DDBJ whole genome shotgun (WGS) entry which is preliminary data.</text>
</comment>
<keyword evidence="3 5" id="KW-0479">Metal-binding</keyword>
<feature type="binding site" evidence="5">
    <location>
        <position position="89"/>
    </location>
    <ligand>
        <name>Zn(2+)</name>
        <dbReference type="ChEBI" id="CHEBI:29105"/>
    </ligand>
</feature>
<dbReference type="PIRSF" id="PIRSF004761">
    <property type="entry name" value="Hydrgn_mat_HypA"/>
    <property type="match status" value="1"/>
</dbReference>
<feature type="binding site" evidence="5">
    <location>
        <position position="2"/>
    </location>
    <ligand>
        <name>Ni(2+)</name>
        <dbReference type="ChEBI" id="CHEBI:49786"/>
    </ligand>
</feature>
<accession>A0ABV3X8W3</accession>
<dbReference type="PANTHER" id="PTHR34535:SF3">
    <property type="entry name" value="HYDROGENASE MATURATION FACTOR HYPA"/>
    <property type="match status" value="1"/>
</dbReference>
<feature type="binding site" evidence="5">
    <location>
        <position position="76"/>
    </location>
    <ligand>
        <name>Zn(2+)</name>
        <dbReference type="ChEBI" id="CHEBI:29105"/>
    </ligand>
</feature>
<dbReference type="RefSeq" id="WP_368847649.1">
    <property type="nucleotide sequence ID" value="NZ_CP194411.1"/>
</dbReference>
<dbReference type="PROSITE" id="PS01249">
    <property type="entry name" value="HYPA"/>
    <property type="match status" value="1"/>
</dbReference>
<evidence type="ECO:0000256" key="5">
    <source>
        <dbReference type="HAMAP-Rule" id="MF_00213"/>
    </source>
</evidence>
<protein>
    <recommendedName>
        <fullName evidence="5">Hydrogenase maturation factor HypA</fullName>
    </recommendedName>
</protein>
<dbReference type="Gene3D" id="3.30.2320.80">
    <property type="match status" value="1"/>
</dbReference>
<evidence type="ECO:0000256" key="2">
    <source>
        <dbReference type="ARBA" id="ARBA00022596"/>
    </source>
</evidence>
<dbReference type="HAMAP" id="MF_00213">
    <property type="entry name" value="HypA_HybF"/>
    <property type="match status" value="1"/>
</dbReference>
<dbReference type="PANTHER" id="PTHR34535">
    <property type="entry name" value="HYDROGENASE MATURATION FACTOR HYPA"/>
    <property type="match status" value="1"/>
</dbReference>
<keyword evidence="4 5" id="KW-0862">Zinc</keyword>